<dbReference type="Proteomes" id="UP000666661">
    <property type="component" value="Unassembled WGS sequence"/>
</dbReference>
<reference evidence="7 8" key="1">
    <citation type="submission" date="2021-03" db="EMBL/GenBank/DDBJ databases">
        <title>Plant growth promoting bacteria isolated from wild legumes nodules and trapping Phaseolus vulgaris L. nodules in the center and southern Mexico.</title>
        <authorList>
            <person name="Estrada P."/>
        </authorList>
    </citation>
    <scope>NUCLEOTIDE SEQUENCE [LARGE SCALE GENOMIC DNA]</scope>
    <source>
        <strain evidence="7 8">MaGu-431</strain>
    </source>
</reference>
<dbReference type="NCBIfam" id="TIGR01346">
    <property type="entry name" value="isocit_lyase"/>
    <property type="match status" value="2"/>
</dbReference>
<dbReference type="CDD" id="cd00377">
    <property type="entry name" value="ICL_PEPM"/>
    <property type="match status" value="1"/>
</dbReference>
<dbReference type="PROSITE" id="PS00161">
    <property type="entry name" value="ISOCITRATE_LYASE"/>
    <property type="match status" value="1"/>
</dbReference>
<evidence type="ECO:0000313" key="8">
    <source>
        <dbReference type="Proteomes" id="UP000666661"/>
    </source>
</evidence>
<name>A0ABS4B3D1_9GAMM</name>
<dbReference type="PIRSF" id="PIRSF001362">
    <property type="entry name" value="Isocit_lyase"/>
    <property type="match status" value="1"/>
</dbReference>
<dbReference type="RefSeq" id="WP_039040251.1">
    <property type="nucleotide sequence ID" value="NZ_CAWMGK010000036.1"/>
</dbReference>
<organism evidence="7 8">
    <name type="scientific">Aeromonas sanarellii</name>
    <dbReference type="NCBI Taxonomy" id="633415"/>
    <lineage>
        <taxon>Bacteria</taxon>
        <taxon>Pseudomonadati</taxon>
        <taxon>Pseudomonadota</taxon>
        <taxon>Gammaproteobacteria</taxon>
        <taxon>Aeromonadales</taxon>
        <taxon>Aeromonadaceae</taxon>
        <taxon>Aeromonas</taxon>
    </lineage>
</organism>
<proteinExistence type="predicted"/>
<evidence type="ECO:0000256" key="4">
    <source>
        <dbReference type="ARBA" id="ARBA00023239"/>
    </source>
</evidence>
<dbReference type="Pfam" id="PF00463">
    <property type="entry name" value="ICL"/>
    <property type="match status" value="2"/>
</dbReference>
<evidence type="ECO:0000256" key="1">
    <source>
        <dbReference type="ARBA" id="ARBA00012909"/>
    </source>
</evidence>
<dbReference type="InterPro" id="IPR040442">
    <property type="entry name" value="Pyrv_kinase-like_dom_sf"/>
</dbReference>
<dbReference type="EC" id="4.1.3.1" evidence="1 6"/>
<dbReference type="InterPro" id="IPR006254">
    <property type="entry name" value="Isocitrate_lyase"/>
</dbReference>
<comment type="caution">
    <text evidence="7">The sequence shown here is derived from an EMBL/GenBank/DDBJ whole genome shotgun (WGS) entry which is preliminary data.</text>
</comment>
<accession>A0ABS4B3D1</accession>
<keyword evidence="3" id="KW-0479">Metal-binding</keyword>
<sequence>MALTREQQIQAIEKDWAENPRWKGIKRGYSAEDVVNLRGSLQPAHTLAQRGADKLWELIHGGAKKGYVNCLGALTGGQAVQQAKAGIEAIYLSGWQVAADNNLSSTMYPDQSLYPANSVPSVVERINNSFARADQIQWANKVGPQDKGFIDYFLPIVADAEAGFGGVLNAFELMKGMIEAGAAGVHFEDQLASVKKCGHMGGKVLVPTQEAVQKLIAARLAADVCGTTTLVIARTDANAADLLTTDADPYDAGFLTGERTSEGFYKVQAGIEQAISRGLAYAPYADMVWCETAKPDLDEARQFAEAIKAQYPDKILAYNCSPSFNWKKNLDDATIARFQQELSDMGYKYQFITLAGIHNMWFHMYELAYQYARGEGMKHYVEMVQQPEFAAAERGYTFVAHQQEVGTGYFDKVTTVIQGGQSSVTALTGSTEEDQFH</sequence>
<comment type="catalytic activity">
    <reaction evidence="5">
        <text>D-threo-isocitrate = glyoxylate + succinate</text>
        <dbReference type="Rhea" id="RHEA:13245"/>
        <dbReference type="ChEBI" id="CHEBI:15562"/>
        <dbReference type="ChEBI" id="CHEBI:30031"/>
        <dbReference type="ChEBI" id="CHEBI:36655"/>
        <dbReference type="EC" id="4.1.3.1"/>
    </reaction>
</comment>
<dbReference type="Gene3D" id="3.20.20.60">
    <property type="entry name" value="Phosphoenolpyruvate-binding domains"/>
    <property type="match status" value="1"/>
</dbReference>
<dbReference type="InterPro" id="IPR018523">
    <property type="entry name" value="Isocitrate_lyase_ph_CS"/>
</dbReference>
<protein>
    <recommendedName>
        <fullName evidence="2 6">Isocitrate lyase</fullName>
        <ecNumber evidence="1 6">4.1.3.1</ecNumber>
    </recommendedName>
</protein>
<dbReference type="InterPro" id="IPR015813">
    <property type="entry name" value="Pyrv/PenolPyrv_kinase-like_dom"/>
</dbReference>
<dbReference type="GO" id="GO:0004451">
    <property type="term" value="F:isocitrate lyase activity"/>
    <property type="evidence" value="ECO:0007669"/>
    <property type="project" value="UniProtKB-EC"/>
</dbReference>
<keyword evidence="4 7" id="KW-0456">Lyase</keyword>
<evidence type="ECO:0000256" key="5">
    <source>
        <dbReference type="ARBA" id="ARBA00023531"/>
    </source>
</evidence>
<dbReference type="SUPFAM" id="SSF51621">
    <property type="entry name" value="Phosphoenolpyruvate/pyruvate domain"/>
    <property type="match status" value="1"/>
</dbReference>
<dbReference type="GeneID" id="97856997"/>
<gene>
    <name evidence="7" type="primary">aceA</name>
    <name evidence="7" type="ORF">J8I01_05635</name>
</gene>
<dbReference type="EMBL" id="JAGIQF010000001">
    <property type="protein sequence ID" value="MBP0601997.1"/>
    <property type="molecule type" value="Genomic_DNA"/>
</dbReference>
<dbReference type="PANTHER" id="PTHR21631:SF3">
    <property type="entry name" value="BIFUNCTIONAL GLYOXYLATE CYCLE PROTEIN"/>
    <property type="match status" value="1"/>
</dbReference>
<dbReference type="PANTHER" id="PTHR21631">
    <property type="entry name" value="ISOCITRATE LYASE/MALATE SYNTHASE"/>
    <property type="match status" value="1"/>
</dbReference>
<dbReference type="NCBIfam" id="NF011645">
    <property type="entry name" value="PRK15063.1"/>
    <property type="match status" value="1"/>
</dbReference>
<dbReference type="InterPro" id="IPR039556">
    <property type="entry name" value="ICL/PEPM"/>
</dbReference>
<evidence type="ECO:0000313" key="7">
    <source>
        <dbReference type="EMBL" id="MBP0601997.1"/>
    </source>
</evidence>
<keyword evidence="8" id="KW-1185">Reference proteome</keyword>
<evidence type="ECO:0000256" key="2">
    <source>
        <dbReference type="ARBA" id="ARBA00017446"/>
    </source>
</evidence>
<evidence type="ECO:0000256" key="6">
    <source>
        <dbReference type="NCBIfam" id="TIGR01346"/>
    </source>
</evidence>
<evidence type="ECO:0000256" key="3">
    <source>
        <dbReference type="ARBA" id="ARBA00022723"/>
    </source>
</evidence>